<dbReference type="GO" id="GO:0098797">
    <property type="term" value="C:plasma membrane protein complex"/>
    <property type="evidence" value="ECO:0007669"/>
    <property type="project" value="TreeGrafter"/>
</dbReference>
<feature type="transmembrane region" description="Helical" evidence="7">
    <location>
        <begin position="180"/>
        <end position="201"/>
    </location>
</feature>
<keyword evidence="3" id="KW-0677">Repeat</keyword>
<sequence length="958" mass="106205">MSTSTEGPKQDLADHSSSSTPGSQQTVFTIKLNGTEKEDKLNEKSSGKKPDKPPAENNEEFSPPDGGWGWVVMIASMVLILLTDGIAFSVGTIYPTIRDDFNSESTKASLISALINAFSLLTGTGFSLMYVSSVVVVGQYFERRRALAIGIASSGSGIGIFLISAITGALLNVISWRTVSLIEAALMILGILSGLTLHPLPKPKENKEKISKRKLLMKRLDITLFKMPAYNTICMVFILATIGCILPYMYIPDVAQELDIETADAALTPLVLIEIVGYSRLNSSVGFMCMFRGFPILIAGPIGGFIVKSTMSTPQPLKRTFHNSNKDDEFILDCKAAYLSVFKSIKDSINSLDDLVLVLQQTGRNPSKKSLEKYRKQVKASLSFDDFCKICSDEPQTTTNEVLQAFRCLDTDGDGYISYTKLLNLMTTKGEKMSSADAKILMEELNVDSNGMIDYKKFSKTMEETILKTKELSKALMNSKLKNPTEMSSSASSMNTSSTFKTSLSDSTSSPEKIVEIKSQNENISFENDVIEESIIINDDNNDDDDDDDIVIPTTSSTEATEIKRDSLNKSADQLQLERKTKTLSAAVEASTVPDPKTIELWTHLKSCGCFFLENTEISSHHFKLSLPNFTNVWFTIHPVFGPENLSKEDPQIDTMLCIFKYKPDGTKSFLALSEMKTKSGRFCVRCDLSAGHYILIPFTTGCRFRPRSTQPQEVIPLVKKSSSGEITLTSPFKKSLEKIFDLCDLDKNGKLSRKELSFFHYCTSGEQLTAQEWQIVEERFDLNDGELTQLGFLNLHEMEAEDNNGDAEDLWITLDSMGLNRALVLDQAFQFELNVFLEESPEAILDVLNVESGGVDLEKAICESVINKGFSWNVGNAPDILIHEYHSDARYTAVIQNLSKDKVTTRVDNTGSMNCCSNTNHFKNTVDVQPSSCKVCQFLVPCNEKETWTVECSATVV</sequence>
<dbReference type="GO" id="GO:1903569">
    <property type="term" value="P:positive regulation of protein localization to ciliary membrane"/>
    <property type="evidence" value="ECO:0007669"/>
    <property type="project" value="TreeGrafter"/>
</dbReference>
<comment type="subcellular location">
    <subcellularLocation>
        <location evidence="1">Membrane</location>
    </subcellularLocation>
</comment>
<dbReference type="InterPro" id="IPR002048">
    <property type="entry name" value="EF_hand_dom"/>
</dbReference>
<dbReference type="AlphaFoldDB" id="A0AA36B0C6"/>
<evidence type="ECO:0000256" key="3">
    <source>
        <dbReference type="ARBA" id="ARBA00022737"/>
    </source>
</evidence>
<feature type="compositionally biased region" description="Polar residues" evidence="6">
    <location>
        <begin position="15"/>
        <end position="28"/>
    </location>
</feature>
<feature type="domain" description="EF-hand" evidence="8">
    <location>
        <begin position="397"/>
        <end position="432"/>
    </location>
</feature>
<dbReference type="PANTHER" id="PTHR46819">
    <property type="entry name" value="EF-HAND CALCIUM-BINDING DOMAIN-CONTAINING PROTEIN 7"/>
    <property type="match status" value="1"/>
</dbReference>
<evidence type="ECO:0000256" key="2">
    <source>
        <dbReference type="ARBA" id="ARBA00022723"/>
    </source>
</evidence>
<evidence type="ECO:0000256" key="5">
    <source>
        <dbReference type="ARBA" id="ARBA00023136"/>
    </source>
</evidence>
<dbReference type="FunFam" id="1.10.238.10:FF:000003">
    <property type="entry name" value="Calmodulin A"/>
    <property type="match status" value="1"/>
</dbReference>
<accession>A0AA36B0C6</accession>
<dbReference type="GO" id="GO:0022857">
    <property type="term" value="F:transmembrane transporter activity"/>
    <property type="evidence" value="ECO:0007669"/>
    <property type="project" value="InterPro"/>
</dbReference>
<feature type="domain" description="EF-hand" evidence="8">
    <location>
        <begin position="732"/>
        <end position="767"/>
    </location>
</feature>
<evidence type="ECO:0000313" key="10">
    <source>
        <dbReference type="Proteomes" id="UP001162480"/>
    </source>
</evidence>
<keyword evidence="7" id="KW-0812">Transmembrane</keyword>
<dbReference type="InterPro" id="IPR036259">
    <property type="entry name" value="MFS_trans_sf"/>
</dbReference>
<feature type="transmembrane region" description="Helical" evidence="7">
    <location>
        <begin position="149"/>
        <end position="174"/>
    </location>
</feature>
<keyword evidence="2" id="KW-0479">Metal-binding</keyword>
<dbReference type="Pfam" id="PF13202">
    <property type="entry name" value="EF-hand_5"/>
    <property type="match status" value="1"/>
</dbReference>
<proteinExistence type="predicted"/>
<dbReference type="GO" id="GO:0060170">
    <property type="term" value="C:ciliary membrane"/>
    <property type="evidence" value="ECO:0007669"/>
    <property type="project" value="TreeGrafter"/>
</dbReference>
<evidence type="ECO:0000256" key="6">
    <source>
        <dbReference type="SAM" id="MobiDB-lite"/>
    </source>
</evidence>
<dbReference type="SMART" id="SM00054">
    <property type="entry name" value="EFh"/>
    <property type="match status" value="3"/>
</dbReference>
<gene>
    <name evidence="9" type="ORF">OCTVUL_1B004109</name>
</gene>
<feature type="transmembrane region" description="Helical" evidence="7">
    <location>
        <begin position="70"/>
        <end position="94"/>
    </location>
</feature>
<evidence type="ECO:0000313" key="9">
    <source>
        <dbReference type="EMBL" id="CAI9725613.1"/>
    </source>
</evidence>
<dbReference type="PROSITE" id="PS50222">
    <property type="entry name" value="EF_HAND_2"/>
    <property type="match status" value="2"/>
</dbReference>
<dbReference type="Pfam" id="PF07690">
    <property type="entry name" value="MFS_1"/>
    <property type="match status" value="1"/>
</dbReference>
<organism evidence="9 10">
    <name type="scientific">Octopus vulgaris</name>
    <name type="common">Common octopus</name>
    <dbReference type="NCBI Taxonomy" id="6645"/>
    <lineage>
        <taxon>Eukaryota</taxon>
        <taxon>Metazoa</taxon>
        <taxon>Spiralia</taxon>
        <taxon>Lophotrochozoa</taxon>
        <taxon>Mollusca</taxon>
        <taxon>Cephalopoda</taxon>
        <taxon>Coleoidea</taxon>
        <taxon>Octopodiformes</taxon>
        <taxon>Octopoda</taxon>
        <taxon>Incirrata</taxon>
        <taxon>Octopodidae</taxon>
        <taxon>Octopus</taxon>
    </lineage>
</organism>
<evidence type="ECO:0000256" key="1">
    <source>
        <dbReference type="ARBA" id="ARBA00004370"/>
    </source>
</evidence>
<reference evidence="9" key="1">
    <citation type="submission" date="2023-08" db="EMBL/GenBank/DDBJ databases">
        <authorList>
            <person name="Alioto T."/>
            <person name="Alioto T."/>
            <person name="Gomez Garrido J."/>
        </authorList>
    </citation>
    <scope>NUCLEOTIDE SEQUENCE</scope>
</reference>
<dbReference type="CDD" id="cd00051">
    <property type="entry name" value="EFh"/>
    <property type="match status" value="1"/>
</dbReference>
<dbReference type="InterPro" id="IPR011992">
    <property type="entry name" value="EF-hand-dom_pair"/>
</dbReference>
<dbReference type="PANTHER" id="PTHR46819:SF1">
    <property type="entry name" value="EF-HAND CALCIUM-BINDING DOMAIN-CONTAINING PROTEIN 7"/>
    <property type="match status" value="1"/>
</dbReference>
<dbReference type="Gene3D" id="1.10.238.10">
    <property type="entry name" value="EF-hand"/>
    <property type="match status" value="2"/>
</dbReference>
<dbReference type="GO" id="GO:0005509">
    <property type="term" value="F:calcium ion binding"/>
    <property type="evidence" value="ECO:0007669"/>
    <property type="project" value="InterPro"/>
</dbReference>
<dbReference type="Pfam" id="PF13499">
    <property type="entry name" value="EF-hand_7"/>
    <property type="match status" value="1"/>
</dbReference>
<dbReference type="PROSITE" id="PS00018">
    <property type="entry name" value="EF_HAND_1"/>
    <property type="match status" value="1"/>
</dbReference>
<keyword evidence="7" id="KW-1133">Transmembrane helix</keyword>
<feature type="transmembrane region" description="Helical" evidence="7">
    <location>
        <begin position="114"/>
        <end position="137"/>
    </location>
</feature>
<evidence type="ECO:0000256" key="4">
    <source>
        <dbReference type="ARBA" id="ARBA00022837"/>
    </source>
</evidence>
<protein>
    <submittedName>
        <fullName evidence="9">EF-hand calcium-binding domain-containing protein 7-like isoform X2</fullName>
    </submittedName>
</protein>
<feature type="region of interest" description="Disordered" evidence="6">
    <location>
        <begin position="483"/>
        <end position="506"/>
    </location>
</feature>
<dbReference type="SUPFAM" id="SSF103473">
    <property type="entry name" value="MFS general substrate transporter"/>
    <property type="match status" value="1"/>
</dbReference>
<keyword evidence="5 7" id="KW-0472">Membrane</keyword>
<name>A0AA36B0C6_OCTVU</name>
<evidence type="ECO:0000256" key="7">
    <source>
        <dbReference type="SAM" id="Phobius"/>
    </source>
</evidence>
<feature type="compositionally biased region" description="Basic and acidic residues" evidence="6">
    <location>
        <begin position="34"/>
        <end position="54"/>
    </location>
</feature>
<dbReference type="InterPro" id="IPR011701">
    <property type="entry name" value="MFS"/>
</dbReference>
<dbReference type="SUPFAM" id="SSF47473">
    <property type="entry name" value="EF-hand"/>
    <property type="match status" value="2"/>
</dbReference>
<keyword evidence="10" id="KW-1185">Reference proteome</keyword>
<feature type="compositionally biased region" description="Low complexity" evidence="6">
    <location>
        <begin position="487"/>
        <end position="499"/>
    </location>
</feature>
<dbReference type="InterPro" id="IPR052266">
    <property type="entry name" value="Miro-EF-hand_domain"/>
</dbReference>
<evidence type="ECO:0000259" key="8">
    <source>
        <dbReference type="PROSITE" id="PS50222"/>
    </source>
</evidence>
<feature type="region of interest" description="Disordered" evidence="6">
    <location>
        <begin position="1"/>
        <end position="63"/>
    </location>
</feature>
<dbReference type="EMBL" id="OX597820">
    <property type="protein sequence ID" value="CAI9725613.1"/>
    <property type="molecule type" value="Genomic_DNA"/>
</dbReference>
<dbReference type="Gene3D" id="1.20.1250.20">
    <property type="entry name" value="MFS general substrate transporter like domains"/>
    <property type="match status" value="1"/>
</dbReference>
<dbReference type="InterPro" id="IPR018247">
    <property type="entry name" value="EF_Hand_1_Ca_BS"/>
</dbReference>
<dbReference type="Proteomes" id="UP001162480">
    <property type="component" value="Chromosome 7"/>
</dbReference>
<feature type="transmembrane region" description="Helical" evidence="7">
    <location>
        <begin position="222"/>
        <end position="250"/>
    </location>
</feature>
<keyword evidence="4" id="KW-0106">Calcium</keyword>